<proteinExistence type="predicted"/>
<dbReference type="OMA" id="NEGWERH"/>
<feature type="compositionally biased region" description="Basic and acidic residues" evidence="2">
    <location>
        <begin position="214"/>
        <end position="266"/>
    </location>
</feature>
<dbReference type="AlphaFoldDB" id="L2GW01"/>
<dbReference type="Pfam" id="PF00076">
    <property type="entry name" value="RRM_1"/>
    <property type="match status" value="1"/>
</dbReference>
<accession>L2GW01</accession>
<feature type="region of interest" description="Disordered" evidence="2">
    <location>
        <begin position="84"/>
        <end position="281"/>
    </location>
</feature>
<feature type="region of interest" description="Disordered" evidence="2">
    <location>
        <begin position="1"/>
        <end position="70"/>
    </location>
</feature>
<evidence type="ECO:0000313" key="5">
    <source>
        <dbReference type="Proteomes" id="UP000011081"/>
    </source>
</evidence>
<sequence length="369" mass="42466">MSAQPLEESRAVSEGTAEKKENNEQIASETDKKERKEQTPADSTSETDKKERTPADNNSETDNWGDFAANAKSLEPLVSFADELTEIPDIRTEETGGDNEGWERHHGRRDSDDNGRSDRYRPVDRDRKYDRRFERGGEFSPRKRRSYDEGGRRGIAYESGYDSRDGYRDKRDGGRFGSRYEDRDRRDDDRFDDRRGGDRGFRGGRQDFGARGGYVDDERRGSFGRRDYGERGGPRGGDDRRMGDRDPRRDNDRFRSYDRDRGDSRSGGRGSNLQSPPPSKVVGIFGIPVSVVYEELTDFLKYHIPSIPYQNVHLVKDRQTNMSRGFAFVYFDSIEDSTRAKDALVNKEIQNKRVRVDFAIGEGPRPQKY</sequence>
<dbReference type="InterPro" id="IPR000504">
    <property type="entry name" value="RRM_dom"/>
</dbReference>
<dbReference type="SUPFAM" id="SSF54928">
    <property type="entry name" value="RNA-binding domain, RBD"/>
    <property type="match status" value="1"/>
</dbReference>
<dbReference type="InterPro" id="IPR012677">
    <property type="entry name" value="Nucleotide-bd_a/b_plait_sf"/>
</dbReference>
<feature type="compositionally biased region" description="Basic and acidic residues" evidence="2">
    <location>
        <begin position="161"/>
        <end position="205"/>
    </location>
</feature>
<evidence type="ECO:0000256" key="1">
    <source>
        <dbReference type="PROSITE-ProRule" id="PRU00176"/>
    </source>
</evidence>
<name>L2GW01_VAVCU</name>
<evidence type="ECO:0000259" key="3">
    <source>
        <dbReference type="PROSITE" id="PS50102"/>
    </source>
</evidence>
<dbReference type="GO" id="GO:0003723">
    <property type="term" value="F:RNA binding"/>
    <property type="evidence" value="ECO:0007669"/>
    <property type="project" value="UniProtKB-UniRule"/>
</dbReference>
<dbReference type="Gene3D" id="3.30.70.330">
    <property type="match status" value="1"/>
</dbReference>
<keyword evidence="5" id="KW-1185">Reference proteome</keyword>
<feature type="compositionally biased region" description="Basic and acidic residues" evidence="2">
    <location>
        <begin position="7"/>
        <end position="39"/>
    </location>
</feature>
<dbReference type="InterPro" id="IPR050441">
    <property type="entry name" value="RBM"/>
</dbReference>
<protein>
    <recommendedName>
        <fullName evidence="3">RRM domain-containing protein</fullName>
    </recommendedName>
</protein>
<dbReference type="GeneID" id="19878536"/>
<dbReference type="PANTHER" id="PTHR48034">
    <property type="entry name" value="TRANSFORMER-2 SEX-DETERMINING PROTEIN-RELATED"/>
    <property type="match status" value="1"/>
</dbReference>
<dbReference type="VEuPathDB" id="MicrosporidiaDB:VCUG_00651"/>
<dbReference type="PROSITE" id="PS50102">
    <property type="entry name" value="RRM"/>
    <property type="match status" value="1"/>
</dbReference>
<dbReference type="OrthoDB" id="439808at2759"/>
<evidence type="ECO:0000313" key="4">
    <source>
        <dbReference type="EMBL" id="ELA47809.1"/>
    </source>
</evidence>
<feature type="compositionally biased region" description="Basic and acidic residues" evidence="2">
    <location>
        <begin position="101"/>
        <end position="152"/>
    </location>
</feature>
<dbReference type="InterPro" id="IPR035979">
    <property type="entry name" value="RBD_domain_sf"/>
</dbReference>
<reference evidence="5" key="1">
    <citation type="submission" date="2011-03" db="EMBL/GenBank/DDBJ databases">
        <title>The genome sequence of Vavraia culicis strain floridensis.</title>
        <authorList>
            <consortium name="The Broad Institute Genome Sequencing Platform"/>
            <person name="Cuomo C."/>
            <person name="Becnel J."/>
            <person name="Sanscrainte N."/>
            <person name="Young S.K."/>
            <person name="Zeng Q."/>
            <person name="Gargeya S."/>
            <person name="Fitzgerald M."/>
            <person name="Haas B."/>
            <person name="Abouelleil A."/>
            <person name="Alvarado L."/>
            <person name="Arachchi H.M."/>
            <person name="Berlin A."/>
            <person name="Chapman S.B."/>
            <person name="Gearin G."/>
            <person name="Goldberg J."/>
            <person name="Griggs A."/>
            <person name="Gujja S."/>
            <person name="Hansen M."/>
            <person name="Heiman D."/>
            <person name="Howarth C."/>
            <person name="Larimer J."/>
            <person name="Lui A."/>
            <person name="MacDonald P.J.P."/>
            <person name="McCowen C."/>
            <person name="Montmayeur A."/>
            <person name="Murphy C."/>
            <person name="Neiman D."/>
            <person name="Pearson M."/>
            <person name="Priest M."/>
            <person name="Roberts A."/>
            <person name="Saif S."/>
            <person name="Shea T."/>
            <person name="Sisk P."/>
            <person name="Stolte C."/>
            <person name="Sykes S."/>
            <person name="Wortman J."/>
            <person name="Nusbaum C."/>
            <person name="Birren B."/>
        </authorList>
    </citation>
    <scope>NUCLEOTIDE SEQUENCE [LARGE SCALE GENOMIC DNA]</scope>
    <source>
        <strain evidence="5">floridensis</strain>
    </source>
</reference>
<organism evidence="4 5">
    <name type="scientific">Vavraia culicis (isolate floridensis)</name>
    <name type="common">Microsporidian parasite</name>
    <dbReference type="NCBI Taxonomy" id="948595"/>
    <lineage>
        <taxon>Eukaryota</taxon>
        <taxon>Fungi</taxon>
        <taxon>Fungi incertae sedis</taxon>
        <taxon>Microsporidia</taxon>
        <taxon>Pleistophoridae</taxon>
        <taxon>Vavraia</taxon>
    </lineage>
</organism>
<dbReference type="RefSeq" id="XP_008073672.1">
    <property type="nucleotide sequence ID" value="XM_008075481.1"/>
</dbReference>
<dbReference type="SMART" id="SM00360">
    <property type="entry name" value="RRM"/>
    <property type="match status" value="1"/>
</dbReference>
<dbReference type="InParanoid" id="L2GW01"/>
<gene>
    <name evidence="4" type="ORF">VCUG_00651</name>
</gene>
<keyword evidence="1" id="KW-0694">RNA-binding</keyword>
<evidence type="ECO:0000256" key="2">
    <source>
        <dbReference type="SAM" id="MobiDB-lite"/>
    </source>
</evidence>
<dbReference type="STRING" id="948595.L2GW01"/>
<dbReference type="HOGENOM" id="CLU_750487_0_0_1"/>
<dbReference type="EMBL" id="GL877411">
    <property type="protein sequence ID" value="ELA47809.1"/>
    <property type="molecule type" value="Genomic_DNA"/>
</dbReference>
<dbReference type="Proteomes" id="UP000011081">
    <property type="component" value="Unassembled WGS sequence"/>
</dbReference>
<feature type="domain" description="RRM" evidence="3">
    <location>
        <begin position="280"/>
        <end position="361"/>
    </location>
</feature>